<dbReference type="STRING" id="740709.A10D4_10094"/>
<dbReference type="InterPro" id="IPR020583">
    <property type="entry name" value="Inositol_monoP_metal-BS"/>
</dbReference>
<dbReference type="EC" id="3.1.3.7" evidence="9"/>
<sequence>MLAPELRHQVAAIAKSAGAAILPFFDQQPLDIRQKADGSPVTIADLTAHQVIVEGLQQLQPVLPILSEEAADIPFSVRRHWRRYWLVDPLDGTKEFSRASAQFTVNIALIEDGAPRLGVVYVPVTDRLYCGEVGVGAWCNERPIQARPTRGEQDVVLGSRSHASAKLDDWLQQLPQDYELQAVGSSLKFCLIAEGKADIYPRFSPTCEWDTAAGQAVAEAAGARVLTTDGRPLRYNQHDSLINDHFIVDIDD</sequence>
<dbReference type="SUPFAM" id="SSF56655">
    <property type="entry name" value="Carbohydrate phosphatase"/>
    <property type="match status" value="1"/>
</dbReference>
<evidence type="ECO:0000256" key="6">
    <source>
        <dbReference type="ARBA" id="ARBA00022801"/>
    </source>
</evidence>
<accession>K2KWU1</accession>
<keyword evidence="7 9" id="KW-0460">Magnesium</keyword>
<dbReference type="FunFam" id="3.40.190.80:FF:000005">
    <property type="entry name" value="3'(2'),5'-bisphosphate nucleotidase CysQ"/>
    <property type="match status" value="1"/>
</dbReference>
<dbReference type="PROSITE" id="PS00629">
    <property type="entry name" value="IMP_1"/>
    <property type="match status" value="1"/>
</dbReference>
<dbReference type="InterPro" id="IPR006240">
    <property type="entry name" value="CysQ"/>
</dbReference>
<organism evidence="11 12">
    <name type="scientific">Idiomarina xiamenensis 10-D-4</name>
    <dbReference type="NCBI Taxonomy" id="740709"/>
    <lineage>
        <taxon>Bacteria</taxon>
        <taxon>Pseudomonadati</taxon>
        <taxon>Pseudomonadota</taxon>
        <taxon>Gammaproteobacteria</taxon>
        <taxon>Alteromonadales</taxon>
        <taxon>Idiomarinaceae</taxon>
        <taxon>Idiomarina</taxon>
    </lineage>
</organism>
<keyword evidence="6 9" id="KW-0378">Hydrolase</keyword>
<evidence type="ECO:0000256" key="1">
    <source>
        <dbReference type="ARBA" id="ARBA00001625"/>
    </source>
</evidence>
<dbReference type="NCBIfam" id="TIGR01331">
    <property type="entry name" value="bisphos_cysQ"/>
    <property type="match status" value="1"/>
</dbReference>
<comment type="cofactor">
    <cofactor evidence="9 10">
        <name>Mg(2+)</name>
        <dbReference type="ChEBI" id="CHEBI:18420"/>
    </cofactor>
</comment>
<dbReference type="Gene3D" id="3.30.540.10">
    <property type="entry name" value="Fructose-1,6-Bisphosphatase, subunit A, domain 1"/>
    <property type="match status" value="1"/>
</dbReference>
<evidence type="ECO:0000313" key="12">
    <source>
        <dbReference type="Proteomes" id="UP000014115"/>
    </source>
</evidence>
<dbReference type="GO" id="GO:0000287">
    <property type="term" value="F:magnesium ion binding"/>
    <property type="evidence" value="ECO:0007669"/>
    <property type="project" value="UniProtKB-UniRule"/>
</dbReference>
<keyword evidence="5 9" id="KW-0479">Metal-binding</keyword>
<comment type="catalytic activity">
    <reaction evidence="1 9">
        <text>adenosine 3',5'-bisphosphate + H2O = AMP + phosphate</text>
        <dbReference type="Rhea" id="RHEA:10040"/>
        <dbReference type="ChEBI" id="CHEBI:15377"/>
        <dbReference type="ChEBI" id="CHEBI:43474"/>
        <dbReference type="ChEBI" id="CHEBI:58343"/>
        <dbReference type="ChEBI" id="CHEBI:456215"/>
        <dbReference type="EC" id="3.1.3.7"/>
    </reaction>
</comment>
<dbReference type="GO" id="GO:0050427">
    <property type="term" value="P:3'-phosphoadenosine 5'-phosphosulfate metabolic process"/>
    <property type="evidence" value="ECO:0007669"/>
    <property type="project" value="TreeGrafter"/>
</dbReference>
<comment type="caution">
    <text evidence="11">The sequence shown here is derived from an EMBL/GenBank/DDBJ whole genome shotgun (WGS) entry which is preliminary data.</text>
</comment>
<dbReference type="Proteomes" id="UP000014115">
    <property type="component" value="Unassembled WGS sequence"/>
</dbReference>
<dbReference type="GO" id="GO:0008441">
    <property type="term" value="F:3'(2'),5'-bisphosphate nucleotidase activity"/>
    <property type="evidence" value="ECO:0007669"/>
    <property type="project" value="UniProtKB-UniRule"/>
</dbReference>
<dbReference type="CDD" id="cd01638">
    <property type="entry name" value="CysQ"/>
    <property type="match status" value="1"/>
</dbReference>
<comment type="subcellular location">
    <subcellularLocation>
        <location evidence="9">Cell inner membrane</location>
        <topology evidence="9">Peripheral membrane protein</topology>
        <orientation evidence="9">Cytoplasmic side</orientation>
    </subcellularLocation>
</comment>
<dbReference type="PANTHER" id="PTHR43028:SF5">
    <property type="entry name" value="3'(2'),5'-BISPHOSPHATE NUCLEOTIDASE 1"/>
    <property type="match status" value="1"/>
</dbReference>
<dbReference type="AlphaFoldDB" id="K2KWU1"/>
<comment type="similarity">
    <text evidence="2 9">Belongs to the inositol monophosphatase superfamily. CysQ family.</text>
</comment>
<feature type="binding site" evidence="10">
    <location>
        <position position="88"/>
    </location>
    <ligand>
        <name>Mg(2+)</name>
        <dbReference type="ChEBI" id="CHEBI:18420"/>
        <label>1</label>
        <note>catalytic</note>
    </ligand>
</feature>
<dbReference type="GO" id="GO:0046854">
    <property type="term" value="P:phosphatidylinositol phosphate biosynthetic process"/>
    <property type="evidence" value="ECO:0007669"/>
    <property type="project" value="InterPro"/>
</dbReference>
<dbReference type="EMBL" id="AMRG01000012">
    <property type="protein sequence ID" value="EKE82120.1"/>
    <property type="molecule type" value="Genomic_DNA"/>
</dbReference>
<dbReference type="PRINTS" id="PR00377">
    <property type="entry name" value="IMPHPHTASES"/>
</dbReference>
<dbReference type="PROSITE" id="PS00630">
    <property type="entry name" value="IMP_2"/>
    <property type="match status" value="1"/>
</dbReference>
<evidence type="ECO:0000313" key="11">
    <source>
        <dbReference type="EMBL" id="EKE82120.1"/>
    </source>
</evidence>
<dbReference type="Gene3D" id="3.40.190.80">
    <property type="match status" value="1"/>
</dbReference>
<dbReference type="HAMAP" id="MF_02095">
    <property type="entry name" value="CysQ"/>
    <property type="match status" value="1"/>
</dbReference>
<reference evidence="11 12" key="1">
    <citation type="journal article" date="2012" name="J. Bacteriol.">
        <title>Genome Sequence of Idiomarina xiamenensis Type Strain 10-D-4.</title>
        <authorList>
            <person name="Lai Q."/>
            <person name="Wang L."/>
            <person name="Wang W."/>
            <person name="Shao Z."/>
        </authorList>
    </citation>
    <scope>NUCLEOTIDE SEQUENCE [LARGE SCALE GENOMIC DNA]</scope>
    <source>
        <strain evidence="11 12">10-D-4</strain>
    </source>
</reference>
<feature type="binding site" evidence="9">
    <location>
        <position position="88"/>
    </location>
    <ligand>
        <name>Mg(2+)</name>
        <dbReference type="ChEBI" id="CHEBI:18420"/>
        <label>1</label>
    </ligand>
</feature>
<feature type="binding site" evidence="9">
    <location>
        <begin position="90"/>
        <end position="93"/>
    </location>
    <ligand>
        <name>substrate</name>
    </ligand>
</feature>
<dbReference type="InterPro" id="IPR050725">
    <property type="entry name" value="CysQ/Inositol_MonoPase"/>
</dbReference>
<keyword evidence="12" id="KW-1185">Reference proteome</keyword>
<feature type="binding site" evidence="9">
    <location>
        <position position="210"/>
    </location>
    <ligand>
        <name>substrate</name>
    </ligand>
</feature>
<dbReference type="InterPro" id="IPR020550">
    <property type="entry name" value="Inositol_monophosphatase_CS"/>
</dbReference>
<feature type="binding site" evidence="10">
    <location>
        <position position="68"/>
    </location>
    <ligand>
        <name>Mg(2+)</name>
        <dbReference type="ChEBI" id="CHEBI:18420"/>
        <label>1</label>
        <note>catalytic</note>
    </ligand>
</feature>
<evidence type="ECO:0000256" key="2">
    <source>
        <dbReference type="ARBA" id="ARBA00005289"/>
    </source>
</evidence>
<feature type="binding site" evidence="9">
    <location>
        <position position="88"/>
    </location>
    <ligand>
        <name>Mg(2+)</name>
        <dbReference type="ChEBI" id="CHEBI:18420"/>
        <label>2</label>
    </ligand>
</feature>
<comment type="function">
    <text evidence="9">Converts adenosine-3',5'-bisphosphate (PAP) to AMP.</text>
</comment>
<feature type="binding site" evidence="9">
    <location>
        <position position="68"/>
    </location>
    <ligand>
        <name>Mg(2+)</name>
        <dbReference type="ChEBI" id="CHEBI:18420"/>
        <label>1</label>
    </ligand>
</feature>
<keyword evidence="8 9" id="KW-0472">Membrane</keyword>
<feature type="binding site" evidence="9">
    <location>
        <position position="91"/>
    </location>
    <ligand>
        <name>Mg(2+)</name>
        <dbReference type="ChEBI" id="CHEBI:18420"/>
        <label>2</label>
    </ligand>
</feature>
<keyword evidence="4 9" id="KW-0997">Cell inner membrane</keyword>
<feature type="binding site" evidence="10">
    <location>
        <position position="90"/>
    </location>
    <ligand>
        <name>Mg(2+)</name>
        <dbReference type="ChEBI" id="CHEBI:18420"/>
        <label>2</label>
    </ligand>
</feature>
<evidence type="ECO:0000256" key="4">
    <source>
        <dbReference type="ARBA" id="ARBA00022519"/>
    </source>
</evidence>
<dbReference type="InterPro" id="IPR000760">
    <property type="entry name" value="Inositol_monophosphatase-like"/>
</dbReference>
<dbReference type="eggNOG" id="COG1218">
    <property type="taxonomic scope" value="Bacteria"/>
</dbReference>
<feature type="binding site" evidence="9">
    <location>
        <position position="210"/>
    </location>
    <ligand>
        <name>Mg(2+)</name>
        <dbReference type="ChEBI" id="CHEBI:18420"/>
        <label>2</label>
    </ligand>
</feature>
<evidence type="ECO:0000256" key="10">
    <source>
        <dbReference type="PIRSR" id="PIRSR600760-2"/>
    </source>
</evidence>
<feature type="binding site" evidence="10">
    <location>
        <position position="91"/>
    </location>
    <ligand>
        <name>Mg(2+)</name>
        <dbReference type="ChEBI" id="CHEBI:18420"/>
        <label>1</label>
        <note>catalytic</note>
    </ligand>
</feature>
<dbReference type="GO" id="GO:0000103">
    <property type="term" value="P:sulfate assimilation"/>
    <property type="evidence" value="ECO:0007669"/>
    <property type="project" value="TreeGrafter"/>
</dbReference>
<dbReference type="GO" id="GO:0005886">
    <property type="term" value="C:plasma membrane"/>
    <property type="evidence" value="ECO:0007669"/>
    <property type="project" value="UniProtKB-SubCell"/>
</dbReference>
<protein>
    <recommendedName>
        <fullName evidence="9">3'(2'),5'-bisphosphate nucleotidase CysQ</fullName>
        <ecNumber evidence="9">3.1.3.7</ecNumber>
    </recommendedName>
    <alternativeName>
        <fullName evidence="9">3'(2'),5-bisphosphonucleoside 3'(2')-phosphohydrolase</fullName>
    </alternativeName>
    <alternativeName>
        <fullName evidence="9">3'-phosphoadenosine 5'-phosphate phosphatase</fullName>
        <shortName evidence="9">PAP phosphatase</shortName>
    </alternativeName>
</protein>
<evidence type="ECO:0000256" key="5">
    <source>
        <dbReference type="ARBA" id="ARBA00022723"/>
    </source>
</evidence>
<keyword evidence="3 9" id="KW-1003">Cell membrane</keyword>
<gene>
    <name evidence="9" type="primary">cysQ</name>
    <name evidence="11" type="ORF">A10D4_10094</name>
</gene>
<feature type="binding site" evidence="10">
    <location>
        <position position="210"/>
    </location>
    <ligand>
        <name>Mg(2+)</name>
        <dbReference type="ChEBI" id="CHEBI:18420"/>
        <label>1</label>
        <note>catalytic</note>
    </ligand>
</feature>
<dbReference type="PANTHER" id="PTHR43028">
    <property type="entry name" value="3'(2'),5'-BISPHOSPHATE NUCLEOTIDASE 1"/>
    <property type="match status" value="1"/>
</dbReference>
<dbReference type="PATRIC" id="fig|740709.3.peg.2041"/>
<dbReference type="Pfam" id="PF00459">
    <property type="entry name" value="Inositol_P"/>
    <property type="match status" value="1"/>
</dbReference>
<feature type="binding site" evidence="9">
    <location>
        <position position="90"/>
    </location>
    <ligand>
        <name>Mg(2+)</name>
        <dbReference type="ChEBI" id="CHEBI:18420"/>
        <label>1</label>
    </ligand>
</feature>
<feature type="binding site" evidence="9">
    <location>
        <position position="68"/>
    </location>
    <ligand>
        <name>substrate</name>
    </ligand>
</feature>
<evidence type="ECO:0000256" key="8">
    <source>
        <dbReference type="ARBA" id="ARBA00023136"/>
    </source>
</evidence>
<evidence type="ECO:0000256" key="7">
    <source>
        <dbReference type="ARBA" id="ARBA00022842"/>
    </source>
</evidence>
<name>K2KWU1_9GAMM</name>
<proteinExistence type="inferred from homology"/>
<evidence type="ECO:0000256" key="3">
    <source>
        <dbReference type="ARBA" id="ARBA00022475"/>
    </source>
</evidence>
<dbReference type="RefSeq" id="WP_008489327.1">
    <property type="nucleotide sequence ID" value="NZ_AMRG01000012.1"/>
</dbReference>
<evidence type="ECO:0000256" key="9">
    <source>
        <dbReference type="HAMAP-Rule" id="MF_02095"/>
    </source>
</evidence>